<dbReference type="Proteomes" id="UP000238916">
    <property type="component" value="Unassembled WGS sequence"/>
</dbReference>
<dbReference type="AlphaFoldDB" id="A0A2U3LF69"/>
<name>A0A2U3LF69_9FIRM</name>
<sequence>MSCISLSIDAVFLCIILKLQVKYSLLLLNIYWNLVNTTSGGNTK</sequence>
<evidence type="ECO:0000313" key="1">
    <source>
        <dbReference type="EMBL" id="SPF50581.1"/>
    </source>
</evidence>
<gene>
    <name evidence="1" type="ORF">SBF1_4820006</name>
</gene>
<evidence type="ECO:0000313" key="2">
    <source>
        <dbReference type="Proteomes" id="UP000238916"/>
    </source>
</evidence>
<dbReference type="EMBL" id="OMOF01000426">
    <property type="protein sequence ID" value="SPF50581.1"/>
    <property type="molecule type" value="Genomic_DNA"/>
</dbReference>
<organism evidence="1 2">
    <name type="scientific">Candidatus Desulfosporosinus infrequens</name>
    <dbReference type="NCBI Taxonomy" id="2043169"/>
    <lineage>
        <taxon>Bacteria</taxon>
        <taxon>Bacillati</taxon>
        <taxon>Bacillota</taxon>
        <taxon>Clostridia</taxon>
        <taxon>Eubacteriales</taxon>
        <taxon>Desulfitobacteriaceae</taxon>
        <taxon>Desulfosporosinus</taxon>
    </lineage>
</organism>
<protein>
    <submittedName>
        <fullName evidence="1">Uncharacterized protein</fullName>
    </submittedName>
</protein>
<reference evidence="2" key="1">
    <citation type="submission" date="2018-02" db="EMBL/GenBank/DDBJ databases">
        <authorList>
            <person name="Hausmann B."/>
        </authorList>
    </citation>
    <scope>NUCLEOTIDE SEQUENCE [LARGE SCALE GENOMIC DNA]</scope>
    <source>
        <strain evidence="2">Peat soil MAG SbF1</strain>
    </source>
</reference>
<proteinExistence type="predicted"/>
<accession>A0A2U3LF69</accession>